<dbReference type="SUPFAM" id="SSF53098">
    <property type="entry name" value="Ribonuclease H-like"/>
    <property type="match status" value="1"/>
</dbReference>
<feature type="domain" description="Endonuclease/exonuclease/phosphatase" evidence="1">
    <location>
        <begin position="5"/>
        <end position="226"/>
    </location>
</feature>
<organism evidence="3 4">
    <name type="scientific">Canna indica</name>
    <name type="common">Indian-shot</name>
    <dbReference type="NCBI Taxonomy" id="4628"/>
    <lineage>
        <taxon>Eukaryota</taxon>
        <taxon>Viridiplantae</taxon>
        <taxon>Streptophyta</taxon>
        <taxon>Embryophyta</taxon>
        <taxon>Tracheophyta</taxon>
        <taxon>Spermatophyta</taxon>
        <taxon>Magnoliopsida</taxon>
        <taxon>Liliopsida</taxon>
        <taxon>Zingiberales</taxon>
        <taxon>Cannaceae</taxon>
        <taxon>Canna</taxon>
    </lineage>
</organism>
<dbReference type="Proteomes" id="UP001327560">
    <property type="component" value="Chromosome 6"/>
</dbReference>
<reference evidence="3 4" key="1">
    <citation type="submission" date="2023-10" db="EMBL/GenBank/DDBJ databases">
        <title>Chromosome-scale genome assembly provides insights into flower coloration mechanisms of Canna indica.</title>
        <authorList>
            <person name="Li C."/>
        </authorList>
    </citation>
    <scope>NUCLEOTIDE SEQUENCE [LARGE SCALE GENOMIC DNA]</scope>
    <source>
        <tissue evidence="3">Flower</tissue>
    </source>
</reference>
<dbReference type="InterPro" id="IPR005135">
    <property type="entry name" value="Endo/exonuclease/phosphatase"/>
</dbReference>
<evidence type="ECO:0000259" key="1">
    <source>
        <dbReference type="Pfam" id="PF03372"/>
    </source>
</evidence>
<dbReference type="GO" id="GO:0004523">
    <property type="term" value="F:RNA-DNA hybrid ribonuclease activity"/>
    <property type="evidence" value="ECO:0007669"/>
    <property type="project" value="InterPro"/>
</dbReference>
<dbReference type="Pfam" id="PF13456">
    <property type="entry name" value="RVT_3"/>
    <property type="match status" value="1"/>
</dbReference>
<dbReference type="InterPro" id="IPR036397">
    <property type="entry name" value="RNaseH_sf"/>
</dbReference>
<dbReference type="EMBL" id="CP136895">
    <property type="protein sequence ID" value="WOL11654.1"/>
    <property type="molecule type" value="Genomic_DNA"/>
</dbReference>
<dbReference type="InterPro" id="IPR012337">
    <property type="entry name" value="RNaseH-like_sf"/>
</dbReference>
<dbReference type="Gene3D" id="3.60.10.10">
    <property type="entry name" value="Endonuclease/exonuclease/phosphatase"/>
    <property type="match status" value="1"/>
</dbReference>
<dbReference type="InterPro" id="IPR002156">
    <property type="entry name" value="RNaseH_domain"/>
</dbReference>
<dbReference type="SUPFAM" id="SSF56219">
    <property type="entry name" value="DNase I-like"/>
    <property type="match status" value="1"/>
</dbReference>
<evidence type="ECO:0008006" key="5">
    <source>
        <dbReference type="Google" id="ProtNLM"/>
    </source>
</evidence>
<dbReference type="InterPro" id="IPR036691">
    <property type="entry name" value="Endo/exonu/phosph_ase_sf"/>
</dbReference>
<dbReference type="GO" id="GO:0003676">
    <property type="term" value="F:nucleic acid binding"/>
    <property type="evidence" value="ECO:0007669"/>
    <property type="project" value="InterPro"/>
</dbReference>
<dbReference type="Pfam" id="PF03372">
    <property type="entry name" value="Exo_endo_phos"/>
    <property type="match status" value="1"/>
</dbReference>
<proteinExistence type="predicted"/>
<accession>A0AAQ3QHR9</accession>
<evidence type="ECO:0000313" key="3">
    <source>
        <dbReference type="EMBL" id="WOL11654.1"/>
    </source>
</evidence>
<sequence>MKFLSWNIRDGLKIAGWDYLHVMMKKHLLDLVLLVETHLDDEESISCIKKFGSSWDGLHVPASGRSGGIVLVWKKNLFSISKIFSCSQAIHVSINQSNKEPWLLTGIYTSTDKDERELLWELLSNINGDELPWLVIGDYNYIINQEEKKGGKPFIFGKSNLAFSTFCSLAGLSDLSFRGPPFTWCNNRKWPHRVLARLDKAYANLGWFNLFSNSFVLHLERVASDHCLILLSARSKFPHIAGKKNFVFEQFWIEYLDLKELVADTWRGYDWGLNAMSTFGRCLNEASSRLSTWSKESIGPVDKILKCTLDEIGVLEEIDSQGGCNNADLARLKTLNNKAMALSRQLHIKAWAKSRYKWLEQNDKNTKKFHSLIKFRKRVNAVNELVVEEGITTCPNEIIETFVNWYKRLWNEDLVDPENYLFLKNFDWKMISSKQRSSLVSNFSLSEIKEALFSLGRGKAPRPDGFGYDKNVCVKLQEIFGVYCKMTNQKINSHKSEVFFPSCCPDKIKTEVCKSLGIKEGNFPMKYLGSNVNSGKVPTNLQYQMVDKAICKVDNWASKTISQAGKITLLNSVMNSISVHTLSTTWINEKVIEKYKSVSKKFMWQTSVKKKAFHLLSWDKVTANRAFGGLGVRDISLFRFSLLAKRVLPFLNKSDCLWAKVLRVKYENYHPWDQCNGSKYSWSFKGPHKTIQMLKDGLQMKIGNGEDICISKDPWISSIPLDKWPTYINPEKNCIEEVGINAYCDAAWLAGNCDAGFGFYFLNNVNTAVWEEFGNKKVDSPLFAEIWTIWLCIKRAKLMNYKHIKVFSDCLRAINILNKVYKAPWCLKELVVDIWSIAEEVEVIGWFHIDRKLNSKAHLLAKRGLAQSLSHSSNVIRVNFPCFPVSSNSCNVSDISNKIFGQASSSAASRKD</sequence>
<protein>
    <recommendedName>
        <fullName evidence="5">RNase H type-1 domain-containing protein</fullName>
    </recommendedName>
</protein>
<dbReference type="InterPro" id="IPR044730">
    <property type="entry name" value="RNase_H-like_dom_plant"/>
</dbReference>
<dbReference type="Gene3D" id="3.30.420.10">
    <property type="entry name" value="Ribonuclease H-like superfamily/Ribonuclease H"/>
    <property type="match status" value="1"/>
</dbReference>
<dbReference type="PANTHER" id="PTHR33116">
    <property type="entry name" value="REVERSE TRANSCRIPTASE ZINC-BINDING DOMAIN-CONTAINING PROTEIN-RELATED-RELATED"/>
    <property type="match status" value="1"/>
</dbReference>
<evidence type="ECO:0000313" key="4">
    <source>
        <dbReference type="Proteomes" id="UP001327560"/>
    </source>
</evidence>
<gene>
    <name evidence="3" type="ORF">Cni_G20418</name>
</gene>
<dbReference type="PANTHER" id="PTHR33116:SF78">
    <property type="entry name" value="OS12G0587133 PROTEIN"/>
    <property type="match status" value="1"/>
</dbReference>
<feature type="domain" description="RNase H type-1" evidence="2">
    <location>
        <begin position="744"/>
        <end position="863"/>
    </location>
</feature>
<dbReference type="AlphaFoldDB" id="A0AAQ3QHR9"/>
<name>A0AAQ3QHR9_9LILI</name>
<evidence type="ECO:0000259" key="2">
    <source>
        <dbReference type="Pfam" id="PF13456"/>
    </source>
</evidence>
<dbReference type="CDD" id="cd06222">
    <property type="entry name" value="RNase_H_like"/>
    <property type="match status" value="1"/>
</dbReference>
<keyword evidence="4" id="KW-1185">Reference proteome</keyword>